<protein>
    <submittedName>
        <fullName evidence="1">Uncharacterized protein</fullName>
    </submittedName>
</protein>
<accession>A0ACB6RBI2</accession>
<proteinExistence type="predicted"/>
<sequence>MSMTLEAKQEKAARKVEKAARKERKRLAKEAAAAIESPAEEVVPTKEKKTAKKRKLEGGAGEDAQPAKKTKKTKERDVVAAEDMVVVKEERENDKNGQNSKRDKNDKKSKTRKGAQAEEELAAQVLSGDGKKRSEKAKEDSEADEAAEDAAHDTTQNVDTNGTISKKGSKKPKKDRKSLKREEQPEAKDALTAEKNGVHVEAIGDEAEEAEPGKKKDRFLVFIGNLPFKVTKEELQKYFEKVSPQAVRLMTDKDTGKPRGFAFLEFDRYDRMETCIKRYHHSVFPDGKKGRKINVELTAGGGGNNEDRKAKIAAKNEKLHSERQREREKREELEAKQQERQSKKEERQRKAGKFSKKENAAAALPLDGAADTSEASTEHAGIHPSRLAMMSRPMQSDWQSPKHRRRY</sequence>
<organism evidence="1 2">
    <name type="scientific">Lindgomyces ingoldianus</name>
    <dbReference type="NCBI Taxonomy" id="673940"/>
    <lineage>
        <taxon>Eukaryota</taxon>
        <taxon>Fungi</taxon>
        <taxon>Dikarya</taxon>
        <taxon>Ascomycota</taxon>
        <taxon>Pezizomycotina</taxon>
        <taxon>Dothideomycetes</taxon>
        <taxon>Pleosporomycetidae</taxon>
        <taxon>Pleosporales</taxon>
        <taxon>Lindgomycetaceae</taxon>
        <taxon>Lindgomyces</taxon>
    </lineage>
</organism>
<dbReference type="EMBL" id="MU003494">
    <property type="protein sequence ID" value="KAF2476400.1"/>
    <property type="molecule type" value="Genomic_DNA"/>
</dbReference>
<name>A0ACB6RBI2_9PLEO</name>
<evidence type="ECO:0000313" key="1">
    <source>
        <dbReference type="EMBL" id="KAF2476400.1"/>
    </source>
</evidence>
<comment type="caution">
    <text evidence="1">The sequence shown here is derived from an EMBL/GenBank/DDBJ whole genome shotgun (WGS) entry which is preliminary data.</text>
</comment>
<keyword evidence="2" id="KW-1185">Reference proteome</keyword>
<dbReference type="Proteomes" id="UP000799755">
    <property type="component" value="Unassembled WGS sequence"/>
</dbReference>
<evidence type="ECO:0000313" key="2">
    <source>
        <dbReference type="Proteomes" id="UP000799755"/>
    </source>
</evidence>
<reference evidence="1" key="1">
    <citation type="journal article" date="2020" name="Stud. Mycol.">
        <title>101 Dothideomycetes genomes: a test case for predicting lifestyles and emergence of pathogens.</title>
        <authorList>
            <person name="Haridas S."/>
            <person name="Albert R."/>
            <person name="Binder M."/>
            <person name="Bloem J."/>
            <person name="Labutti K."/>
            <person name="Salamov A."/>
            <person name="Andreopoulos B."/>
            <person name="Baker S."/>
            <person name="Barry K."/>
            <person name="Bills G."/>
            <person name="Bluhm B."/>
            <person name="Cannon C."/>
            <person name="Castanera R."/>
            <person name="Culley D."/>
            <person name="Daum C."/>
            <person name="Ezra D."/>
            <person name="Gonzalez J."/>
            <person name="Henrissat B."/>
            <person name="Kuo A."/>
            <person name="Liang C."/>
            <person name="Lipzen A."/>
            <person name="Lutzoni F."/>
            <person name="Magnuson J."/>
            <person name="Mondo S."/>
            <person name="Nolan M."/>
            <person name="Ohm R."/>
            <person name="Pangilinan J."/>
            <person name="Park H.-J."/>
            <person name="Ramirez L."/>
            <person name="Alfaro M."/>
            <person name="Sun H."/>
            <person name="Tritt A."/>
            <person name="Yoshinaga Y."/>
            <person name="Zwiers L.-H."/>
            <person name="Turgeon B."/>
            <person name="Goodwin S."/>
            <person name="Spatafora J."/>
            <person name="Crous P."/>
            <person name="Grigoriev I."/>
        </authorList>
    </citation>
    <scope>NUCLEOTIDE SEQUENCE</scope>
    <source>
        <strain evidence="1">ATCC 200398</strain>
    </source>
</reference>
<gene>
    <name evidence="1" type="ORF">BDR25DRAFT_339421</name>
</gene>